<dbReference type="GeneID" id="109465219"/>
<keyword evidence="3" id="KW-1185">Reference proteome</keyword>
<evidence type="ECO:0000313" key="3">
    <source>
        <dbReference type="Proteomes" id="UP000515135"/>
    </source>
</evidence>
<feature type="compositionally biased region" description="Polar residues" evidence="1">
    <location>
        <begin position="869"/>
        <end position="901"/>
    </location>
</feature>
<protein>
    <submittedName>
        <fullName evidence="4">Mucin-2-like</fullName>
    </submittedName>
</protein>
<feature type="compositionally biased region" description="Low complexity" evidence="1">
    <location>
        <begin position="1002"/>
        <end position="1018"/>
    </location>
</feature>
<sequence length="1232" mass="131933">MVKPGVLWMTILVAICFRDVSSRADGNGSKGSKEEKPTNTGRSTTTSSELWTPYSQGGLYSQISTTDRHRGRGRTKGQNELLLSYAPSTERTVRKIVSSTRSKSTKRLPTDIPTTTATGLILTNTTDRTLPHVSIRPTNPPNKIDSGLGAIVSRKGADFTTQEWKESAQVFEKSSGLETTSEVPKAEFTAVNVKVPKTQEDLDDSLSLSSSMVVTSQSSTTVAISDKTANTRTNMASARSHVQSTSTGQSEDAEYPFSSEPTVPLSYKPGEIDTTVKLSTVSPTTEDTSLVPTLGSTFKPVPTLLPTQEDTTIEASRSPTETTDGQINSVVPTTEVITSQFASTGPAQLSTATEDREYLTSTYFDPFIQPLSTEPEQFLPETDINSETTLVSTIGITLETTTSTNTPLHSIQPAITESTTNGEMMSTPDQITVIPTLEDSTTYPAIFPTTEYTGAVERTTQGFYTVNPTQDDTTANQSVELTTGLLDGSTSDHITLVPTLEDTSPNLAIETSYSTTEESTSAVFTILSTPVDTAVTVDHAIDTTDIGSTLKPLFTLLPTLEDTTSETDPTKTIDGQITSVVPTTEEMTSQLAATERHDTDLEQTSSANPASTKDRNDLTSTTPYLSSTYFDPFVQPLSTEQILPLTDINSETPTVSTASLTPVTTTSENTHVFPLLSTQPLITETITDGEMMSASTTFDQVTLVPTLEDTTNDPPIKTPSITTRESTLSGFPTSYDSTVDTTGGTTNDYNIIIPTQDETTTDQSIETTYGLLDGSTADHITLVPTLEDTTTNSAIQAFDSTIKESSSAAISSISTPEDTTVDQTTISSNIVSTFEPFTLVPILKDTTIEPNFYPTGTDGQIDIVIPTTEEPTTSHPFTTERTSTNQRSSTVEGETTSSRASHITPVSPFTDNTFVPSRSVTDSQNAISTTPSILETSDAEEKSSQVTFTTFPSSRHHSTQPTATKLAPEVSTDVLTTPRHSKADATTIPFTSPISLSEISRTDPTSPTTITPTDPLSTEPEQFLPVTDINSETPPVSTSETTTSANTPVFPLLSTQPAVTESTTDGERNSESPEATDRSERTVSPTVTLQHSQGSLSSTTGEVDTHPSSAVTSKERTTYKEITSEFPKVDPAATDLIVIQPTTEEAGLQTTTTGPTAEATSLKEMTEETATPKTDGTLGKMTSASTSTMKVSTSSSVQQKTTQTGTEEASSVTSVEEIFIRIRNPIYTYNCV</sequence>
<feature type="compositionally biased region" description="Polar residues" evidence="1">
    <location>
        <begin position="907"/>
        <end position="935"/>
    </location>
</feature>
<feature type="signal peptide" evidence="2">
    <location>
        <begin position="1"/>
        <end position="24"/>
    </location>
</feature>
<feature type="region of interest" description="Disordered" evidence="1">
    <location>
        <begin position="582"/>
        <end position="619"/>
    </location>
</feature>
<feature type="compositionally biased region" description="Polar residues" evidence="1">
    <location>
        <begin position="582"/>
        <end position="592"/>
    </location>
</feature>
<feature type="compositionally biased region" description="Polar residues" evidence="1">
    <location>
        <begin position="708"/>
        <end position="742"/>
    </location>
</feature>
<dbReference type="OrthoDB" id="10472074at2759"/>
<evidence type="ECO:0000256" key="2">
    <source>
        <dbReference type="SAM" id="SignalP"/>
    </source>
</evidence>
<keyword evidence="2" id="KW-0732">Signal</keyword>
<feature type="compositionally biased region" description="Polar residues" evidence="1">
    <location>
        <begin position="38"/>
        <end position="65"/>
    </location>
</feature>
<proteinExistence type="predicted"/>
<gene>
    <name evidence="4" type="primary">LOC109465219</name>
</gene>
<feature type="region of interest" description="Disordered" evidence="1">
    <location>
        <begin position="997"/>
        <end position="1118"/>
    </location>
</feature>
<feature type="chain" id="PRO_5028290254" evidence="2">
    <location>
        <begin position="25"/>
        <end position="1232"/>
    </location>
</feature>
<dbReference type="KEGG" id="bbel:109465219"/>
<feature type="compositionally biased region" description="Low complexity" evidence="1">
    <location>
        <begin position="1180"/>
        <end position="1208"/>
    </location>
</feature>
<dbReference type="Proteomes" id="UP000515135">
    <property type="component" value="Unplaced"/>
</dbReference>
<evidence type="ECO:0000256" key="1">
    <source>
        <dbReference type="SAM" id="MobiDB-lite"/>
    </source>
</evidence>
<feature type="compositionally biased region" description="Basic and acidic residues" evidence="1">
    <location>
        <begin position="1065"/>
        <end position="1081"/>
    </location>
</feature>
<name>A0A6P4YGM0_BRABE</name>
<feature type="compositionally biased region" description="Polar residues" evidence="1">
    <location>
        <begin position="602"/>
        <end position="611"/>
    </location>
</feature>
<feature type="compositionally biased region" description="Polar residues" evidence="1">
    <location>
        <begin position="232"/>
        <end position="250"/>
    </location>
</feature>
<feature type="compositionally biased region" description="Polar residues" evidence="1">
    <location>
        <begin position="276"/>
        <end position="296"/>
    </location>
</feature>
<evidence type="ECO:0000313" key="4">
    <source>
        <dbReference type="RefSeq" id="XP_019617922.1"/>
    </source>
</evidence>
<feature type="compositionally biased region" description="Polar residues" evidence="1">
    <location>
        <begin position="1053"/>
        <end position="1063"/>
    </location>
</feature>
<organism evidence="3 4">
    <name type="scientific">Branchiostoma belcheri</name>
    <name type="common">Amphioxus</name>
    <dbReference type="NCBI Taxonomy" id="7741"/>
    <lineage>
        <taxon>Eukaryota</taxon>
        <taxon>Metazoa</taxon>
        <taxon>Chordata</taxon>
        <taxon>Cephalochordata</taxon>
        <taxon>Leptocardii</taxon>
        <taxon>Amphioxiformes</taxon>
        <taxon>Branchiostomatidae</taxon>
        <taxon>Branchiostoma</taxon>
    </lineage>
</organism>
<accession>A0A6P4YGM0</accession>
<feature type="region of interest" description="Disordered" evidence="1">
    <location>
        <begin position="23"/>
        <end position="81"/>
    </location>
</feature>
<feature type="region of interest" description="Disordered" evidence="1">
    <location>
        <begin position="93"/>
        <end position="113"/>
    </location>
</feature>
<feature type="region of interest" description="Disordered" evidence="1">
    <location>
        <begin position="707"/>
        <end position="742"/>
    </location>
</feature>
<dbReference type="RefSeq" id="XP_019617922.1">
    <property type="nucleotide sequence ID" value="XM_019762363.1"/>
</dbReference>
<feature type="compositionally biased region" description="Low complexity" evidence="1">
    <location>
        <begin position="1031"/>
        <end position="1044"/>
    </location>
</feature>
<feature type="region of interest" description="Disordered" evidence="1">
    <location>
        <begin position="232"/>
        <end position="304"/>
    </location>
</feature>
<feature type="region of interest" description="Disordered" evidence="1">
    <location>
        <begin position="869"/>
        <end position="941"/>
    </location>
</feature>
<reference evidence="4" key="1">
    <citation type="submission" date="2025-08" db="UniProtKB">
        <authorList>
            <consortium name="RefSeq"/>
        </authorList>
    </citation>
    <scope>IDENTIFICATION</scope>
    <source>
        <tissue evidence="4">Gonad</tissue>
    </source>
</reference>
<feature type="compositionally biased region" description="Polar residues" evidence="1">
    <location>
        <begin position="1082"/>
        <end position="1112"/>
    </location>
</feature>
<dbReference type="AlphaFoldDB" id="A0A6P4YGM0"/>
<feature type="region of interest" description="Disordered" evidence="1">
    <location>
        <begin position="1167"/>
        <end position="1208"/>
    </location>
</feature>